<dbReference type="KEGG" id="ffu:CLAFUR5_03142"/>
<proteinExistence type="predicted"/>
<keyword evidence="3" id="KW-1185">Reference proteome</keyword>
<feature type="region of interest" description="Disordered" evidence="1">
    <location>
        <begin position="104"/>
        <end position="209"/>
    </location>
</feature>
<dbReference type="OrthoDB" id="10500250at2759"/>
<organism evidence="2 3">
    <name type="scientific">Passalora fulva</name>
    <name type="common">Tomato leaf mold</name>
    <name type="synonym">Cladosporium fulvum</name>
    <dbReference type="NCBI Taxonomy" id="5499"/>
    <lineage>
        <taxon>Eukaryota</taxon>
        <taxon>Fungi</taxon>
        <taxon>Dikarya</taxon>
        <taxon>Ascomycota</taxon>
        <taxon>Pezizomycotina</taxon>
        <taxon>Dothideomycetes</taxon>
        <taxon>Dothideomycetidae</taxon>
        <taxon>Mycosphaerellales</taxon>
        <taxon>Mycosphaerellaceae</taxon>
        <taxon>Fulvia</taxon>
    </lineage>
</organism>
<dbReference type="GeneID" id="71983020"/>
<dbReference type="EMBL" id="CP090164">
    <property type="protein sequence ID" value="UJO14589.1"/>
    <property type="molecule type" value="Genomic_DNA"/>
</dbReference>
<accession>A0A9Q8LCB0</accession>
<reference evidence="2" key="1">
    <citation type="submission" date="2021-12" db="EMBL/GenBank/DDBJ databases">
        <authorList>
            <person name="Zaccaron A."/>
            <person name="Stergiopoulos I."/>
        </authorList>
    </citation>
    <scope>NUCLEOTIDE SEQUENCE</scope>
    <source>
        <strain evidence="2">Race5_Kim</strain>
    </source>
</reference>
<reference evidence="2" key="2">
    <citation type="journal article" date="2022" name="Microb. Genom.">
        <title>A chromosome-scale genome assembly of the tomato pathogen Cladosporium fulvum reveals a compartmentalized genome architecture and the presence of a dispensable chromosome.</title>
        <authorList>
            <person name="Zaccaron A.Z."/>
            <person name="Chen L.H."/>
            <person name="Samaras A."/>
            <person name="Stergiopoulos I."/>
        </authorList>
    </citation>
    <scope>NUCLEOTIDE SEQUENCE</scope>
    <source>
        <strain evidence="2">Race5_Kim</strain>
    </source>
</reference>
<feature type="compositionally biased region" description="Polar residues" evidence="1">
    <location>
        <begin position="133"/>
        <end position="143"/>
    </location>
</feature>
<sequence length="343" mass="36827">MATPEHPLDHYTDITTSADDLISQGWHELQGATLVQVSGTYTADEIVEGINALGGMIVDKKKVHSRMNRALNIVSGDNEVSRAEVQAALDRMRIETGCQERMNGIKGTSKKKPITRERSVGSAAASEAGLSSTVNEADSNGTSAVRDTATRKATAKARVDTPMLGISGGKSKRRESSDTATPRSTTTKARRGSQGERVAGASKDTAKTRVDTALQDPTAINENWQKTTDTTSRRSFPIGALLYNMGQGMAAMSNDGAKAFSDSPMLDQTVPRPRARDAVYAVSFRSTALSQTEAAADDAALRRRVGEGLGREPESIELEVGLSVEDAAKLLIRLYRDDSILRR</sequence>
<dbReference type="AlphaFoldDB" id="A0A9Q8LCB0"/>
<feature type="compositionally biased region" description="Low complexity" evidence="1">
    <location>
        <begin position="120"/>
        <end position="132"/>
    </location>
</feature>
<evidence type="ECO:0000256" key="1">
    <source>
        <dbReference type="SAM" id="MobiDB-lite"/>
    </source>
</evidence>
<evidence type="ECO:0000313" key="3">
    <source>
        <dbReference type="Proteomes" id="UP000756132"/>
    </source>
</evidence>
<evidence type="ECO:0000313" key="2">
    <source>
        <dbReference type="EMBL" id="UJO14589.1"/>
    </source>
</evidence>
<gene>
    <name evidence="2" type="ORF">CLAFUR5_03142</name>
</gene>
<name>A0A9Q8LCB0_PASFU</name>
<dbReference type="RefSeq" id="XP_047758955.1">
    <property type="nucleotide sequence ID" value="XM_047902290.1"/>
</dbReference>
<dbReference type="Proteomes" id="UP000756132">
    <property type="component" value="Chromosome 2"/>
</dbReference>
<protein>
    <submittedName>
        <fullName evidence="2">Uncharacterized protein</fullName>
    </submittedName>
</protein>
<feature type="compositionally biased region" description="Polar residues" evidence="1">
    <location>
        <begin position="178"/>
        <end position="187"/>
    </location>
</feature>